<dbReference type="PANTHER" id="PTHR40080">
    <property type="entry name" value="LMO1763 PROTEIN"/>
    <property type="match status" value="1"/>
</dbReference>
<evidence type="ECO:0000313" key="2">
    <source>
        <dbReference type="Proteomes" id="UP000886891"/>
    </source>
</evidence>
<dbReference type="InterPro" id="IPR038116">
    <property type="entry name" value="TrpR-like_sf"/>
</dbReference>
<dbReference type="PIRSF" id="PIRSF012508">
    <property type="entry name" value="YerC"/>
    <property type="match status" value="1"/>
</dbReference>
<dbReference type="PANTHER" id="PTHR40080:SF1">
    <property type="entry name" value="TRPR-LIKE PROTEIN YERC_YECD"/>
    <property type="match status" value="1"/>
</dbReference>
<gene>
    <name evidence="1" type="ORF">IAB14_06675</name>
</gene>
<dbReference type="Pfam" id="PF01371">
    <property type="entry name" value="Trp_repressor"/>
    <property type="match status" value="1"/>
</dbReference>
<reference evidence="1" key="2">
    <citation type="journal article" date="2021" name="PeerJ">
        <title>Extensive microbial diversity within the chicken gut microbiome revealed by metagenomics and culture.</title>
        <authorList>
            <person name="Gilroy R."/>
            <person name="Ravi A."/>
            <person name="Getino M."/>
            <person name="Pursley I."/>
            <person name="Horton D.L."/>
            <person name="Alikhan N.F."/>
            <person name="Baker D."/>
            <person name="Gharbi K."/>
            <person name="Hall N."/>
            <person name="Watson M."/>
            <person name="Adriaenssens E.M."/>
            <person name="Foster-Nyarko E."/>
            <person name="Jarju S."/>
            <person name="Secka A."/>
            <person name="Antonio M."/>
            <person name="Oren A."/>
            <person name="Chaudhuri R.R."/>
            <person name="La Ragione R."/>
            <person name="Hildebrand F."/>
            <person name="Pallen M.J."/>
        </authorList>
    </citation>
    <scope>NUCLEOTIDE SEQUENCE</scope>
    <source>
        <strain evidence="1">23406</strain>
    </source>
</reference>
<comment type="caution">
    <text evidence="1">The sequence shown here is derived from an EMBL/GenBank/DDBJ whole genome shotgun (WGS) entry which is preliminary data.</text>
</comment>
<dbReference type="InterPro" id="IPR000831">
    <property type="entry name" value="Trp_repress"/>
</dbReference>
<dbReference type="Gene3D" id="1.10.1270.10">
    <property type="entry name" value="TrpR-like"/>
    <property type="match status" value="1"/>
</dbReference>
<dbReference type="GO" id="GO:0043565">
    <property type="term" value="F:sequence-specific DNA binding"/>
    <property type="evidence" value="ECO:0007669"/>
    <property type="project" value="InterPro"/>
</dbReference>
<dbReference type="InterPro" id="IPR010921">
    <property type="entry name" value="Trp_repressor/repl_initiator"/>
</dbReference>
<dbReference type="InterPro" id="IPR013368">
    <property type="entry name" value="YecD_YerC"/>
</dbReference>
<organism evidence="1 2">
    <name type="scientific">Candidatus Stercoripulliclostridium merdipullorum</name>
    <dbReference type="NCBI Taxonomy" id="2840952"/>
    <lineage>
        <taxon>Bacteria</taxon>
        <taxon>Bacillati</taxon>
        <taxon>Bacillota</taxon>
        <taxon>Clostridia</taxon>
        <taxon>Eubacteriales</taxon>
        <taxon>Candidatus Stercoripulliclostridium</taxon>
    </lineage>
</organism>
<dbReference type="Proteomes" id="UP000886891">
    <property type="component" value="Unassembled WGS sequence"/>
</dbReference>
<accession>A0A9D1NCU4</accession>
<dbReference type="EMBL" id="DVOH01000054">
    <property type="protein sequence ID" value="HIV00778.1"/>
    <property type="molecule type" value="Genomic_DNA"/>
</dbReference>
<name>A0A9D1NCU4_9FIRM</name>
<dbReference type="NCBIfam" id="TIGR02531">
    <property type="entry name" value="yecD_yerC"/>
    <property type="match status" value="1"/>
</dbReference>
<dbReference type="AlphaFoldDB" id="A0A9D1NCU4"/>
<proteinExistence type="predicted"/>
<dbReference type="GO" id="GO:0003700">
    <property type="term" value="F:DNA-binding transcription factor activity"/>
    <property type="evidence" value="ECO:0007669"/>
    <property type="project" value="InterPro"/>
</dbReference>
<dbReference type="SUPFAM" id="SSF48295">
    <property type="entry name" value="TrpR-like"/>
    <property type="match status" value="1"/>
</dbReference>
<protein>
    <submittedName>
        <fullName evidence="1">TrpR-related protein YerC/YecD</fullName>
    </submittedName>
</protein>
<sequence length="92" mass="10517">MPENAEEMIRELYRAILSLQTEEECRDLFADLCTYKEIEQMAGRIRAARLLTEGKTYAQVIAETDISSATLSRVSRCVKHGNGGYARLFEKR</sequence>
<reference evidence="1" key="1">
    <citation type="submission" date="2020-10" db="EMBL/GenBank/DDBJ databases">
        <authorList>
            <person name="Gilroy R."/>
        </authorList>
    </citation>
    <scope>NUCLEOTIDE SEQUENCE</scope>
    <source>
        <strain evidence="1">23406</strain>
    </source>
</reference>
<evidence type="ECO:0000313" key="1">
    <source>
        <dbReference type="EMBL" id="HIV00778.1"/>
    </source>
</evidence>